<dbReference type="PROSITE" id="PS00122">
    <property type="entry name" value="CARBOXYLESTERASE_B_1"/>
    <property type="match status" value="1"/>
</dbReference>
<evidence type="ECO:0000313" key="5">
    <source>
        <dbReference type="EMBL" id="SDC18248.1"/>
    </source>
</evidence>
<protein>
    <recommendedName>
        <fullName evidence="3">Carboxylic ester hydrolase</fullName>
        <ecNumber evidence="3">3.1.1.-</ecNumber>
    </recommendedName>
</protein>
<dbReference type="Pfam" id="PF00135">
    <property type="entry name" value="COesterase"/>
    <property type="match status" value="1"/>
</dbReference>
<dbReference type="Gene3D" id="3.40.50.1820">
    <property type="entry name" value="alpha/beta hydrolase"/>
    <property type="match status" value="1"/>
</dbReference>
<feature type="domain" description="Carboxylesterase type B" evidence="4">
    <location>
        <begin position="49"/>
        <end position="358"/>
    </location>
</feature>
<name>A0A1G6JHX2_9PSEU</name>
<evidence type="ECO:0000256" key="3">
    <source>
        <dbReference type="RuleBase" id="RU361235"/>
    </source>
</evidence>
<evidence type="ECO:0000256" key="2">
    <source>
        <dbReference type="ARBA" id="ARBA00022801"/>
    </source>
</evidence>
<dbReference type="InterPro" id="IPR029058">
    <property type="entry name" value="AB_hydrolase_fold"/>
</dbReference>
<accession>A0A1G6JHX2</accession>
<dbReference type="EMBL" id="FMZZ01000001">
    <property type="protein sequence ID" value="SDC18248.1"/>
    <property type="molecule type" value="Genomic_DNA"/>
</dbReference>
<sequence>MEAVRETRRCPERFDSRFSQGHSLIAVFAPPHLRCRVHPADAKVWIMTSQVHTSAGTVRGAWEDGVAVFRGVPFAAPPVGPRRFAAPCPPVPWDGVREVAEFGPPPPQPGRPTAGDDWLNLAVWTPSPGRTGLPVVVWISGGKYLHCDTANPHFDGATLARAGVVVVSAHYRSGFEGFARVHGAPDNRGLLDQVAALRWVRDNITAFGGDPANVTVFGESAGAGSIAALLVMPAATGLFRRAILQSIPGTYFSPALATDIATEISAELGRPPRIGDLAETPPDDLVQAASTVTARLPRSARRWGAVAHTPTPFSPVVDGDILPVAPWAGLGDGAARDVDLLIGHTRDEFSLLANRLDDIGDAEVDVLVDGLTPTPGARRYRTAYPSLPPRKLRETALSDWLFRMPTLHVAEAAHAGGARVWFSELRWGFGPAGASHALDTLLVFGTAHIDTGLTEAGPAAMAQASRLSALMRSEHLSFAATGNPGWARYRPRGQATRVYDTAPTVTGYPEKRSHKIWRDQRFGILDLAR</sequence>
<proteinExistence type="inferred from homology"/>
<dbReference type="InterPro" id="IPR050309">
    <property type="entry name" value="Type-B_Carboxylest/Lipase"/>
</dbReference>
<gene>
    <name evidence="5" type="ORF">SAMN05216174_101411</name>
</gene>
<dbReference type="SUPFAM" id="SSF53474">
    <property type="entry name" value="alpha/beta-Hydrolases"/>
    <property type="match status" value="1"/>
</dbReference>
<dbReference type="EC" id="3.1.1.-" evidence="3"/>
<dbReference type="InterPro" id="IPR002018">
    <property type="entry name" value="CarbesteraseB"/>
</dbReference>
<dbReference type="AlphaFoldDB" id="A0A1G6JHX2"/>
<dbReference type="Proteomes" id="UP000199501">
    <property type="component" value="Unassembled WGS sequence"/>
</dbReference>
<evidence type="ECO:0000313" key="6">
    <source>
        <dbReference type="Proteomes" id="UP000199501"/>
    </source>
</evidence>
<dbReference type="STRING" id="1271860.SAMN05216174_101411"/>
<dbReference type="PANTHER" id="PTHR11559">
    <property type="entry name" value="CARBOXYLESTERASE"/>
    <property type="match status" value="1"/>
</dbReference>
<dbReference type="GO" id="GO:0016787">
    <property type="term" value="F:hydrolase activity"/>
    <property type="evidence" value="ECO:0007669"/>
    <property type="project" value="UniProtKB-KW"/>
</dbReference>
<organism evidence="5 6">
    <name type="scientific">Actinokineospora iranica</name>
    <dbReference type="NCBI Taxonomy" id="1271860"/>
    <lineage>
        <taxon>Bacteria</taxon>
        <taxon>Bacillati</taxon>
        <taxon>Actinomycetota</taxon>
        <taxon>Actinomycetes</taxon>
        <taxon>Pseudonocardiales</taxon>
        <taxon>Pseudonocardiaceae</taxon>
        <taxon>Actinokineospora</taxon>
    </lineage>
</organism>
<keyword evidence="2 3" id="KW-0378">Hydrolase</keyword>
<evidence type="ECO:0000259" key="4">
    <source>
        <dbReference type="Pfam" id="PF00135"/>
    </source>
</evidence>
<reference evidence="6" key="1">
    <citation type="submission" date="2016-10" db="EMBL/GenBank/DDBJ databases">
        <authorList>
            <person name="Varghese N."/>
            <person name="Submissions S."/>
        </authorList>
    </citation>
    <scope>NUCLEOTIDE SEQUENCE [LARGE SCALE GENOMIC DNA]</scope>
    <source>
        <strain evidence="6">IBRC-M 10403</strain>
    </source>
</reference>
<dbReference type="InterPro" id="IPR019826">
    <property type="entry name" value="Carboxylesterase_B_AS"/>
</dbReference>
<evidence type="ECO:0000256" key="1">
    <source>
        <dbReference type="ARBA" id="ARBA00005964"/>
    </source>
</evidence>
<comment type="similarity">
    <text evidence="1 3">Belongs to the type-B carboxylesterase/lipase family.</text>
</comment>
<keyword evidence="6" id="KW-1185">Reference proteome</keyword>